<proteinExistence type="predicted"/>
<accession>A0A7W5AY83</accession>
<keyword evidence="2" id="KW-1185">Reference proteome</keyword>
<gene>
    <name evidence="1" type="ORF">FHS18_003027</name>
</gene>
<name>A0A7W5AY83_9BACL</name>
<comment type="caution">
    <text evidence="1">The sequence shown here is derived from an EMBL/GenBank/DDBJ whole genome shotgun (WGS) entry which is preliminary data.</text>
</comment>
<reference evidence="1 2" key="1">
    <citation type="submission" date="2020-08" db="EMBL/GenBank/DDBJ databases">
        <title>Genomic Encyclopedia of Type Strains, Phase III (KMG-III): the genomes of soil and plant-associated and newly described type strains.</title>
        <authorList>
            <person name="Whitman W."/>
        </authorList>
    </citation>
    <scope>NUCLEOTIDE SEQUENCE [LARGE SCALE GENOMIC DNA]</scope>
    <source>
        <strain evidence="1 2">CECT 5862</strain>
    </source>
</reference>
<dbReference type="Proteomes" id="UP000570361">
    <property type="component" value="Unassembled WGS sequence"/>
</dbReference>
<evidence type="ECO:0000313" key="1">
    <source>
        <dbReference type="EMBL" id="MBB3110959.1"/>
    </source>
</evidence>
<organism evidence="1 2">
    <name type="scientific">Paenibacillus phyllosphaerae</name>
    <dbReference type="NCBI Taxonomy" id="274593"/>
    <lineage>
        <taxon>Bacteria</taxon>
        <taxon>Bacillati</taxon>
        <taxon>Bacillota</taxon>
        <taxon>Bacilli</taxon>
        <taxon>Bacillales</taxon>
        <taxon>Paenibacillaceae</taxon>
        <taxon>Paenibacillus</taxon>
    </lineage>
</organism>
<evidence type="ECO:0000313" key="2">
    <source>
        <dbReference type="Proteomes" id="UP000570361"/>
    </source>
</evidence>
<dbReference type="AlphaFoldDB" id="A0A7W5AY83"/>
<dbReference type="EMBL" id="JACHXK010000006">
    <property type="protein sequence ID" value="MBB3110959.1"/>
    <property type="molecule type" value="Genomic_DNA"/>
</dbReference>
<sequence length="35" mass="3902">MPKDNAAVKAPIANKYHHGEKLVPRARSAWSQSSR</sequence>
<protein>
    <submittedName>
        <fullName evidence="1">Uncharacterized protein</fullName>
    </submittedName>
</protein>